<feature type="repeat" description="ANK" evidence="3">
    <location>
        <begin position="128"/>
        <end position="160"/>
    </location>
</feature>
<dbReference type="PROSITE" id="PS50088">
    <property type="entry name" value="ANK_REPEAT"/>
    <property type="match status" value="5"/>
</dbReference>
<dbReference type="GO" id="GO:0000976">
    <property type="term" value="F:transcription cis-regulatory region binding"/>
    <property type="evidence" value="ECO:0007669"/>
    <property type="project" value="TreeGrafter"/>
</dbReference>
<dbReference type="GO" id="GO:0005634">
    <property type="term" value="C:nucleus"/>
    <property type="evidence" value="ECO:0007669"/>
    <property type="project" value="TreeGrafter"/>
</dbReference>
<feature type="repeat" description="ANK" evidence="3">
    <location>
        <begin position="161"/>
        <end position="193"/>
    </location>
</feature>
<feature type="repeat" description="ANK" evidence="3">
    <location>
        <begin position="194"/>
        <end position="236"/>
    </location>
</feature>
<dbReference type="STRING" id="37003.ENSKMAP00000011549"/>
<evidence type="ECO:0000256" key="3">
    <source>
        <dbReference type="PROSITE-ProRule" id="PRU00023"/>
    </source>
</evidence>
<dbReference type="InterPro" id="IPR002110">
    <property type="entry name" value="Ankyrin_rpt"/>
</dbReference>
<dbReference type="Pfam" id="PF13857">
    <property type="entry name" value="Ank_5"/>
    <property type="match status" value="1"/>
</dbReference>
<dbReference type="PANTHER" id="PTHR24193:SF121">
    <property type="entry name" value="ADA2A-CONTAINING COMPLEX COMPONENT 3, ISOFORM D"/>
    <property type="match status" value="1"/>
</dbReference>
<keyword evidence="5" id="KW-1185">Reference proteome</keyword>
<keyword evidence="1" id="KW-0677">Repeat</keyword>
<reference evidence="4" key="1">
    <citation type="submission" date="2025-08" db="UniProtKB">
        <authorList>
            <consortium name="Ensembl"/>
        </authorList>
    </citation>
    <scope>IDENTIFICATION</scope>
</reference>
<dbReference type="PROSITE" id="PS50297">
    <property type="entry name" value="ANK_REP_REGION"/>
    <property type="match status" value="4"/>
</dbReference>
<dbReference type="SUPFAM" id="SSF48403">
    <property type="entry name" value="Ankyrin repeat"/>
    <property type="match status" value="1"/>
</dbReference>
<dbReference type="GeneTree" id="ENSGT00840000130004"/>
<proteinExistence type="predicted"/>
<dbReference type="Pfam" id="PF12796">
    <property type="entry name" value="Ank_2"/>
    <property type="match status" value="1"/>
</dbReference>
<name>A0A3Q3AJJ4_KRYMA</name>
<dbReference type="PANTHER" id="PTHR24193">
    <property type="entry name" value="ANKYRIN REPEAT PROTEIN"/>
    <property type="match status" value="1"/>
</dbReference>
<dbReference type="Gene3D" id="1.25.40.20">
    <property type="entry name" value="Ankyrin repeat-containing domain"/>
    <property type="match status" value="3"/>
</dbReference>
<evidence type="ECO:0000313" key="4">
    <source>
        <dbReference type="Ensembl" id="ENSKMAP00000011549.1"/>
    </source>
</evidence>
<dbReference type="Pfam" id="PF00023">
    <property type="entry name" value="Ank"/>
    <property type="match status" value="1"/>
</dbReference>
<dbReference type="PRINTS" id="PR01415">
    <property type="entry name" value="ANKYRIN"/>
</dbReference>
<feature type="repeat" description="ANK" evidence="3">
    <location>
        <begin position="43"/>
        <end position="75"/>
    </location>
</feature>
<dbReference type="Ensembl" id="ENSKMAT00000011727.1">
    <property type="protein sequence ID" value="ENSKMAP00000011549.1"/>
    <property type="gene ID" value="ENSKMAG00000008674.1"/>
</dbReference>
<reference evidence="4" key="2">
    <citation type="submission" date="2025-09" db="UniProtKB">
        <authorList>
            <consortium name="Ensembl"/>
        </authorList>
    </citation>
    <scope>IDENTIFICATION</scope>
</reference>
<dbReference type="GO" id="GO:0045944">
    <property type="term" value="P:positive regulation of transcription by RNA polymerase II"/>
    <property type="evidence" value="ECO:0007669"/>
    <property type="project" value="TreeGrafter"/>
</dbReference>
<evidence type="ECO:0000256" key="2">
    <source>
        <dbReference type="ARBA" id="ARBA00023043"/>
    </source>
</evidence>
<evidence type="ECO:0000256" key="1">
    <source>
        <dbReference type="ARBA" id="ARBA00022737"/>
    </source>
</evidence>
<dbReference type="SMART" id="SM00248">
    <property type="entry name" value="ANK"/>
    <property type="match status" value="6"/>
</dbReference>
<dbReference type="InterPro" id="IPR050663">
    <property type="entry name" value="Ankyrin-SOCS_Box"/>
</dbReference>
<feature type="repeat" description="ANK" evidence="3">
    <location>
        <begin position="237"/>
        <end position="269"/>
    </location>
</feature>
<accession>A0A3Q3AJJ4</accession>
<sequence length="395" mass="43679">TTTTSTRPSWTETWDALTTCRRSMAEFSGSSKLPYFCCSFQSFAVLPLHLAASYRRAQSMRSLLSAGADAEVKDRLGRTPLHLVIIDWPTIQTSSPKSTSKLRAAETCLRLLCEHGVNVNAQVRGHLCHQTALHLSVRYRAPSAVQILSSYGADVNAVDASGMTPLHMAAGTLLKDITASLIKLGADINKMQHSGNTPLHLAVVAMATKASKASEDDIRCVSELLQHGARPDLENKAGLSPLHQACSMGKEELLDLLLAHGADVNKRSEAGESCLFLFLNRRPNLRNHALLMKLLTLTSPLTLYNQDGCLPLTLTQPRFSKQRDQLLRLIQQPRTLQGICKRDIYLKCVGGRKEDLRKVLPESLFEFVFDHWAIQHISFQDGEHDSVQQRSCTSS</sequence>
<dbReference type="OMA" id="AINESSM"/>
<protein>
    <submittedName>
        <fullName evidence="4">Ankyrin repeat domain 61</fullName>
    </submittedName>
</protein>
<evidence type="ECO:0000313" key="5">
    <source>
        <dbReference type="Proteomes" id="UP000264800"/>
    </source>
</evidence>
<keyword evidence="2 3" id="KW-0040">ANK repeat</keyword>
<dbReference type="InterPro" id="IPR036770">
    <property type="entry name" value="Ankyrin_rpt-contain_sf"/>
</dbReference>
<organism evidence="4 5">
    <name type="scientific">Kryptolebias marmoratus</name>
    <name type="common">Mangrove killifish</name>
    <name type="synonym">Rivulus marmoratus</name>
    <dbReference type="NCBI Taxonomy" id="37003"/>
    <lineage>
        <taxon>Eukaryota</taxon>
        <taxon>Metazoa</taxon>
        <taxon>Chordata</taxon>
        <taxon>Craniata</taxon>
        <taxon>Vertebrata</taxon>
        <taxon>Euteleostomi</taxon>
        <taxon>Actinopterygii</taxon>
        <taxon>Neopterygii</taxon>
        <taxon>Teleostei</taxon>
        <taxon>Neoteleostei</taxon>
        <taxon>Acanthomorphata</taxon>
        <taxon>Ovalentaria</taxon>
        <taxon>Atherinomorphae</taxon>
        <taxon>Cyprinodontiformes</taxon>
        <taxon>Rivulidae</taxon>
        <taxon>Kryptolebias</taxon>
    </lineage>
</organism>
<dbReference type="AlphaFoldDB" id="A0A3Q3AJJ4"/>
<dbReference type="Proteomes" id="UP000264800">
    <property type="component" value="Unplaced"/>
</dbReference>